<dbReference type="KEGG" id="cim:CIMG_11772"/>
<accession>A0A0D8JU07</accession>
<gene>
    <name evidence="1" type="ORF">CIMG_11772</name>
</gene>
<evidence type="ECO:0000313" key="1">
    <source>
        <dbReference type="EMBL" id="KJF60599.1"/>
    </source>
</evidence>
<dbReference type="EMBL" id="GG704912">
    <property type="protein sequence ID" value="KJF60599.1"/>
    <property type="molecule type" value="Genomic_DNA"/>
</dbReference>
<name>A0A0D8JU07_COCIM</name>
<proteinExistence type="predicted"/>
<dbReference type="GeneID" id="24163874"/>
<sequence length="91" mass="10027">MDPKLIILKSSNHLTENMVMDIEPLAGASNYTHLEARHDLGMHTVNDPSPQIPYGLIARLVAGVEVASPPWGRLRFRNQYLSTTNIIGCTG</sequence>
<protein>
    <submittedName>
        <fullName evidence="1">Uncharacterized protein</fullName>
    </submittedName>
</protein>
<dbReference type="AlphaFoldDB" id="A0A0D8JU07"/>
<keyword evidence="2" id="KW-1185">Reference proteome</keyword>
<dbReference type="InParanoid" id="A0A0D8JU07"/>
<reference evidence="2" key="2">
    <citation type="journal article" date="2010" name="Genome Res.">
        <title>Population genomic sequencing of Coccidioides fungi reveals recent hybridization and transposon control.</title>
        <authorList>
            <person name="Neafsey D.E."/>
            <person name="Barker B.M."/>
            <person name="Sharpton T.J."/>
            <person name="Stajich J.E."/>
            <person name="Park D.J."/>
            <person name="Whiston E."/>
            <person name="Hung C.-Y."/>
            <person name="McMahan C."/>
            <person name="White J."/>
            <person name="Sykes S."/>
            <person name="Heiman D."/>
            <person name="Young S."/>
            <person name="Zeng Q."/>
            <person name="Abouelleil A."/>
            <person name="Aftuck L."/>
            <person name="Bessette D."/>
            <person name="Brown A."/>
            <person name="FitzGerald M."/>
            <person name="Lui A."/>
            <person name="Macdonald J.P."/>
            <person name="Priest M."/>
            <person name="Orbach M.J."/>
            <person name="Galgiani J.N."/>
            <person name="Kirkland T.N."/>
            <person name="Cole G.T."/>
            <person name="Birren B.W."/>
            <person name="Henn M.R."/>
            <person name="Taylor J.W."/>
            <person name="Rounsley S.D."/>
        </authorList>
    </citation>
    <scope>GENOME REANNOTATION</scope>
    <source>
        <strain evidence="2">RS</strain>
    </source>
</reference>
<organism evidence="1 2">
    <name type="scientific">Coccidioides immitis (strain RS)</name>
    <name type="common">Valley fever fungus</name>
    <dbReference type="NCBI Taxonomy" id="246410"/>
    <lineage>
        <taxon>Eukaryota</taxon>
        <taxon>Fungi</taxon>
        <taxon>Dikarya</taxon>
        <taxon>Ascomycota</taxon>
        <taxon>Pezizomycotina</taxon>
        <taxon>Eurotiomycetes</taxon>
        <taxon>Eurotiomycetidae</taxon>
        <taxon>Onygenales</taxon>
        <taxon>Onygenaceae</taxon>
        <taxon>Coccidioides</taxon>
    </lineage>
</organism>
<evidence type="ECO:0000313" key="2">
    <source>
        <dbReference type="Proteomes" id="UP000001261"/>
    </source>
</evidence>
<dbReference type="Proteomes" id="UP000001261">
    <property type="component" value="Unassembled WGS sequence"/>
</dbReference>
<dbReference type="RefSeq" id="XP_012214111.1">
    <property type="nucleotide sequence ID" value="XM_012358688.1"/>
</dbReference>
<dbReference type="VEuPathDB" id="FungiDB:CIMG_11772"/>
<reference evidence="2" key="1">
    <citation type="journal article" date="2009" name="Genome Res.">
        <title>Comparative genomic analyses of the human fungal pathogens Coccidioides and their relatives.</title>
        <authorList>
            <person name="Sharpton T.J."/>
            <person name="Stajich J.E."/>
            <person name="Rounsley S.D."/>
            <person name="Gardner M.J."/>
            <person name="Wortman J.R."/>
            <person name="Jordar V.S."/>
            <person name="Maiti R."/>
            <person name="Kodira C.D."/>
            <person name="Neafsey D.E."/>
            <person name="Zeng Q."/>
            <person name="Hung C.-Y."/>
            <person name="McMahan C."/>
            <person name="Muszewska A."/>
            <person name="Grynberg M."/>
            <person name="Mandel M.A."/>
            <person name="Kellner E.M."/>
            <person name="Barker B.M."/>
            <person name="Galgiani J.N."/>
            <person name="Orbach M.J."/>
            <person name="Kirkland T.N."/>
            <person name="Cole G.T."/>
            <person name="Henn M.R."/>
            <person name="Birren B.W."/>
            <person name="Taylor J.W."/>
        </authorList>
    </citation>
    <scope>NUCLEOTIDE SEQUENCE [LARGE SCALE GENOMIC DNA]</scope>
    <source>
        <strain evidence="2">RS</strain>
    </source>
</reference>